<protein>
    <submittedName>
        <fullName evidence="15">Subtilisin-like protease</fullName>
    </submittedName>
</protein>
<evidence type="ECO:0000256" key="4">
    <source>
        <dbReference type="ARBA" id="ARBA00022670"/>
    </source>
</evidence>
<name>A0AAV9BG13_ACOGR</name>
<dbReference type="GO" id="GO:0005576">
    <property type="term" value="C:extracellular region"/>
    <property type="evidence" value="ECO:0007669"/>
    <property type="project" value="UniProtKB-SubCell"/>
</dbReference>
<evidence type="ECO:0000256" key="5">
    <source>
        <dbReference type="ARBA" id="ARBA00022729"/>
    </source>
</evidence>
<feature type="active site" description="Charge relay system" evidence="9 10">
    <location>
        <position position="216"/>
    </location>
</feature>
<sequence length="773" mass="83156">MAHHIFPPKLLLLFLSLFAMVALSSTSYDHRRTYIIHMDKSAMPAPFTDHETWYKSMLMDSGNSDHPPIHLYTYDHAIHGFSAVLSPSQLDRLRRVPGHLAAYPDTFGKLHTTRTPTFLGLRNHAGLWPAARFGEGLVIGIIDTGVWPESPSFDDRGMPPRPAAWRGACEDGAEFNASMCNRKLIGARSFSEGMKRHGLNISSTDDYDSPRDYYGHGSHTSSTAAGARVRGADYFGYAKGTASGLAPGAHVAMYKAIFANDDSDPDAAGSDVLAAMDRAIRDGVDAMSLSLGFPNTVPYDENVMALGAYAAMEKGIFVSCSAGNAGPHAYTIFNGAPWITTVGAGTVDRDYAASIALGNSSKTVLGRSMYPLGLYVSGVPLYYARDGNATREGCAPLSLNVSDVFGKVLLCTASDGDETDIESQIDEGIRVGAKAVIVEMNDSSFLEFNDFPTPYIAVRTSNINRIKSYVQSSSEPTVDVTFQVTILGAKPAPRVAYFSSRGPNRVSPHVLKPDVLAPGVDVLAAWAPNRGLVPLGDDYLTTDYALVSGTSMASPHIVGVAALIKAVHRDWSPAAVRSAIMTTARVSDNAGGPILDMTSGTAGTPLDYGAGHVDPERAVDPGLVYDMGPKEYVDFLCGLNYTARQIKTITRTGNFSCAEANIDLNYPSFMLILYTNTTSQTFRRVLTNVADGSGVYRAVVEAPRGMKVVVKPQILSFEGKFSKGEFVLSVDVDMGRENVRVDSDYIGNYGYISWVEVGGKHVVRSPIVSAYAP</sequence>
<dbReference type="PROSITE" id="PS00138">
    <property type="entry name" value="SUBTILASE_SER"/>
    <property type="match status" value="1"/>
</dbReference>
<keyword evidence="8" id="KW-0325">Glycoprotein</keyword>
<dbReference type="CDD" id="cd04852">
    <property type="entry name" value="Peptidases_S8_3"/>
    <property type="match status" value="1"/>
</dbReference>
<dbReference type="Proteomes" id="UP001179952">
    <property type="component" value="Unassembled WGS sequence"/>
</dbReference>
<evidence type="ECO:0000256" key="11">
    <source>
        <dbReference type="SAM" id="SignalP"/>
    </source>
</evidence>
<accession>A0AAV9BG13</accession>
<feature type="domain" description="Subtilisin-like protease fibronectin type-III" evidence="14">
    <location>
        <begin position="663"/>
        <end position="768"/>
    </location>
</feature>
<comment type="subcellular location">
    <subcellularLocation>
        <location evidence="1">Secreted</location>
    </subcellularLocation>
</comment>
<evidence type="ECO:0000259" key="14">
    <source>
        <dbReference type="Pfam" id="PF17766"/>
    </source>
</evidence>
<feature type="domain" description="Inhibitor I9" evidence="13">
    <location>
        <begin position="33"/>
        <end position="111"/>
    </location>
</feature>
<comment type="caution">
    <text evidence="15">The sequence shown here is derived from an EMBL/GenBank/DDBJ whole genome shotgun (WGS) entry which is preliminary data.</text>
</comment>
<dbReference type="GO" id="GO:0006508">
    <property type="term" value="P:proteolysis"/>
    <property type="evidence" value="ECO:0007669"/>
    <property type="project" value="UniProtKB-KW"/>
</dbReference>
<reference evidence="15" key="1">
    <citation type="journal article" date="2023" name="Nat. Commun.">
        <title>Diploid and tetraploid genomes of Acorus and the evolution of monocots.</title>
        <authorList>
            <person name="Ma L."/>
            <person name="Liu K.W."/>
            <person name="Li Z."/>
            <person name="Hsiao Y.Y."/>
            <person name="Qi Y."/>
            <person name="Fu T."/>
            <person name="Tang G.D."/>
            <person name="Zhang D."/>
            <person name="Sun W.H."/>
            <person name="Liu D.K."/>
            <person name="Li Y."/>
            <person name="Chen G.Z."/>
            <person name="Liu X.D."/>
            <person name="Liao X.Y."/>
            <person name="Jiang Y.T."/>
            <person name="Yu X."/>
            <person name="Hao Y."/>
            <person name="Huang J."/>
            <person name="Zhao X.W."/>
            <person name="Ke S."/>
            <person name="Chen Y.Y."/>
            <person name="Wu W.L."/>
            <person name="Hsu J.L."/>
            <person name="Lin Y.F."/>
            <person name="Huang M.D."/>
            <person name="Li C.Y."/>
            <person name="Huang L."/>
            <person name="Wang Z.W."/>
            <person name="Zhao X."/>
            <person name="Zhong W.Y."/>
            <person name="Peng D.H."/>
            <person name="Ahmad S."/>
            <person name="Lan S."/>
            <person name="Zhang J.S."/>
            <person name="Tsai W.C."/>
            <person name="Van de Peer Y."/>
            <person name="Liu Z.J."/>
        </authorList>
    </citation>
    <scope>NUCLEOTIDE SEQUENCE</scope>
    <source>
        <strain evidence="15">SCP</strain>
    </source>
</reference>
<dbReference type="PANTHER" id="PTHR10795">
    <property type="entry name" value="PROPROTEIN CONVERTASE SUBTILISIN/KEXIN"/>
    <property type="match status" value="1"/>
</dbReference>
<dbReference type="Gene3D" id="2.60.40.2310">
    <property type="match status" value="1"/>
</dbReference>
<dbReference type="Gene3D" id="3.50.30.30">
    <property type="match status" value="1"/>
</dbReference>
<evidence type="ECO:0000256" key="3">
    <source>
        <dbReference type="ARBA" id="ARBA00022525"/>
    </source>
</evidence>
<dbReference type="FunFam" id="3.30.70.80:FF:000003">
    <property type="entry name" value="Subtilisin-like protease SBT1.9"/>
    <property type="match status" value="1"/>
</dbReference>
<dbReference type="InterPro" id="IPR000209">
    <property type="entry name" value="Peptidase_S8/S53_dom"/>
</dbReference>
<keyword evidence="16" id="KW-1185">Reference proteome</keyword>
<dbReference type="Pfam" id="PF17766">
    <property type="entry name" value="fn3_6"/>
    <property type="match status" value="1"/>
</dbReference>
<comment type="similarity">
    <text evidence="2 10">Belongs to the peptidase S8 family.</text>
</comment>
<dbReference type="CDD" id="cd02120">
    <property type="entry name" value="PA_subtilisin_like"/>
    <property type="match status" value="1"/>
</dbReference>
<organism evidence="15 16">
    <name type="scientific">Acorus gramineus</name>
    <name type="common">Dwarf sweet flag</name>
    <dbReference type="NCBI Taxonomy" id="55184"/>
    <lineage>
        <taxon>Eukaryota</taxon>
        <taxon>Viridiplantae</taxon>
        <taxon>Streptophyta</taxon>
        <taxon>Embryophyta</taxon>
        <taxon>Tracheophyta</taxon>
        <taxon>Spermatophyta</taxon>
        <taxon>Magnoliopsida</taxon>
        <taxon>Liliopsida</taxon>
        <taxon>Acoraceae</taxon>
        <taxon>Acorus</taxon>
    </lineage>
</organism>
<reference evidence="15" key="2">
    <citation type="submission" date="2023-06" db="EMBL/GenBank/DDBJ databases">
        <authorList>
            <person name="Ma L."/>
            <person name="Liu K.-W."/>
            <person name="Li Z."/>
            <person name="Hsiao Y.-Y."/>
            <person name="Qi Y."/>
            <person name="Fu T."/>
            <person name="Tang G."/>
            <person name="Zhang D."/>
            <person name="Sun W.-H."/>
            <person name="Liu D.-K."/>
            <person name="Li Y."/>
            <person name="Chen G.-Z."/>
            <person name="Liu X.-D."/>
            <person name="Liao X.-Y."/>
            <person name="Jiang Y.-T."/>
            <person name="Yu X."/>
            <person name="Hao Y."/>
            <person name="Huang J."/>
            <person name="Zhao X.-W."/>
            <person name="Ke S."/>
            <person name="Chen Y.-Y."/>
            <person name="Wu W.-L."/>
            <person name="Hsu J.-L."/>
            <person name="Lin Y.-F."/>
            <person name="Huang M.-D."/>
            <person name="Li C.-Y."/>
            <person name="Huang L."/>
            <person name="Wang Z.-W."/>
            <person name="Zhao X."/>
            <person name="Zhong W.-Y."/>
            <person name="Peng D.-H."/>
            <person name="Ahmad S."/>
            <person name="Lan S."/>
            <person name="Zhang J.-S."/>
            <person name="Tsai W.-C."/>
            <person name="Van De Peer Y."/>
            <person name="Liu Z.-J."/>
        </authorList>
    </citation>
    <scope>NUCLEOTIDE SEQUENCE</scope>
    <source>
        <strain evidence="15">SCP</strain>
        <tissue evidence="15">Leaves</tissue>
    </source>
</reference>
<dbReference type="InterPro" id="IPR023828">
    <property type="entry name" value="Peptidase_S8_Ser-AS"/>
</dbReference>
<keyword evidence="7 10" id="KW-0720">Serine protease</keyword>
<keyword evidence="3" id="KW-0964">Secreted</keyword>
<dbReference type="PRINTS" id="PR00723">
    <property type="entry name" value="SUBTILISIN"/>
</dbReference>
<feature type="signal peptide" evidence="11">
    <location>
        <begin position="1"/>
        <end position="24"/>
    </location>
</feature>
<dbReference type="Pfam" id="PF05922">
    <property type="entry name" value="Inhibitor_I9"/>
    <property type="match status" value="1"/>
</dbReference>
<evidence type="ECO:0000256" key="10">
    <source>
        <dbReference type="PROSITE-ProRule" id="PRU01240"/>
    </source>
</evidence>
<dbReference type="InterPro" id="IPR041469">
    <property type="entry name" value="Subtilisin-like_FN3"/>
</dbReference>
<feature type="active site" description="Charge relay system" evidence="9 10">
    <location>
        <position position="551"/>
    </location>
</feature>
<evidence type="ECO:0000259" key="13">
    <source>
        <dbReference type="Pfam" id="PF05922"/>
    </source>
</evidence>
<proteinExistence type="inferred from homology"/>
<evidence type="ECO:0000256" key="9">
    <source>
        <dbReference type="PIRSR" id="PIRSR615500-1"/>
    </source>
</evidence>
<dbReference type="Pfam" id="PF00082">
    <property type="entry name" value="Peptidase_S8"/>
    <property type="match status" value="1"/>
</dbReference>
<evidence type="ECO:0000256" key="7">
    <source>
        <dbReference type="ARBA" id="ARBA00022825"/>
    </source>
</evidence>
<dbReference type="Gene3D" id="3.30.70.80">
    <property type="entry name" value="Peptidase S8 propeptide/proteinase inhibitor I9"/>
    <property type="match status" value="1"/>
</dbReference>
<dbReference type="InterPro" id="IPR036852">
    <property type="entry name" value="Peptidase_S8/S53_dom_sf"/>
</dbReference>
<evidence type="ECO:0000313" key="16">
    <source>
        <dbReference type="Proteomes" id="UP001179952"/>
    </source>
</evidence>
<dbReference type="Gene3D" id="3.40.50.200">
    <property type="entry name" value="Peptidase S8/S53 domain"/>
    <property type="match status" value="1"/>
</dbReference>
<feature type="chain" id="PRO_5043619948" evidence="11">
    <location>
        <begin position="25"/>
        <end position="773"/>
    </location>
</feature>
<keyword evidence="4 10" id="KW-0645">Protease</keyword>
<evidence type="ECO:0000256" key="6">
    <source>
        <dbReference type="ARBA" id="ARBA00022801"/>
    </source>
</evidence>
<dbReference type="InterPro" id="IPR034197">
    <property type="entry name" value="Peptidases_S8_3"/>
</dbReference>
<dbReference type="EMBL" id="JAUJYN010000003">
    <property type="protein sequence ID" value="KAK1275214.1"/>
    <property type="molecule type" value="Genomic_DNA"/>
</dbReference>
<evidence type="ECO:0000256" key="2">
    <source>
        <dbReference type="ARBA" id="ARBA00011073"/>
    </source>
</evidence>
<evidence type="ECO:0000313" key="15">
    <source>
        <dbReference type="EMBL" id="KAK1275214.1"/>
    </source>
</evidence>
<feature type="active site" description="Charge relay system" evidence="9 10">
    <location>
        <position position="143"/>
    </location>
</feature>
<keyword evidence="5 11" id="KW-0732">Signal</keyword>
<evidence type="ECO:0000256" key="1">
    <source>
        <dbReference type="ARBA" id="ARBA00004613"/>
    </source>
</evidence>
<evidence type="ECO:0000259" key="12">
    <source>
        <dbReference type="Pfam" id="PF00082"/>
    </source>
</evidence>
<dbReference type="InterPro" id="IPR015500">
    <property type="entry name" value="Peptidase_S8_subtilisin-rel"/>
</dbReference>
<dbReference type="FunFam" id="3.40.50.200:FF:000006">
    <property type="entry name" value="Subtilisin-like protease SBT1.5"/>
    <property type="match status" value="1"/>
</dbReference>
<feature type="domain" description="Peptidase S8/S53" evidence="12">
    <location>
        <begin position="134"/>
        <end position="593"/>
    </location>
</feature>
<keyword evidence="6 10" id="KW-0378">Hydrolase</keyword>
<dbReference type="PROSITE" id="PS51892">
    <property type="entry name" value="SUBTILASE"/>
    <property type="match status" value="1"/>
</dbReference>
<evidence type="ECO:0000256" key="8">
    <source>
        <dbReference type="ARBA" id="ARBA00023180"/>
    </source>
</evidence>
<dbReference type="InterPro" id="IPR010259">
    <property type="entry name" value="S8pro/Inhibitor_I9"/>
</dbReference>
<dbReference type="InterPro" id="IPR037045">
    <property type="entry name" value="S8pro/Inhibitor_I9_sf"/>
</dbReference>
<gene>
    <name evidence="15" type="ORF">QJS04_geneDACA001809</name>
</gene>
<dbReference type="AlphaFoldDB" id="A0AAV9BG13"/>
<dbReference type="SUPFAM" id="SSF52743">
    <property type="entry name" value="Subtilisin-like"/>
    <property type="match status" value="1"/>
</dbReference>
<dbReference type="GO" id="GO:0004252">
    <property type="term" value="F:serine-type endopeptidase activity"/>
    <property type="evidence" value="ECO:0007669"/>
    <property type="project" value="UniProtKB-UniRule"/>
</dbReference>
<dbReference type="InterPro" id="IPR045051">
    <property type="entry name" value="SBT"/>
</dbReference>